<dbReference type="AlphaFoldDB" id="A0A835DDN0"/>
<reference evidence="4 6" key="1">
    <citation type="submission" date="2020-04" db="EMBL/GenBank/DDBJ databases">
        <title>Plant Genome Project.</title>
        <authorList>
            <person name="Zhang R.-G."/>
        </authorList>
    </citation>
    <scope>NUCLEOTIDE SEQUENCE [LARGE SCALE GENOMIC DNA]</scope>
    <source>
        <strain evidence="4">YNK0</strain>
        <tissue evidence="4">Leaf</tissue>
    </source>
</reference>
<protein>
    <submittedName>
        <fullName evidence="4">Uncharacterized protein</fullName>
    </submittedName>
</protein>
<evidence type="ECO:0000256" key="1">
    <source>
        <dbReference type="SAM" id="MobiDB-lite"/>
    </source>
</evidence>
<feature type="compositionally biased region" description="Low complexity" evidence="1">
    <location>
        <begin position="50"/>
        <end position="67"/>
    </location>
</feature>
<accession>A0A835DDN0</accession>
<evidence type="ECO:0000313" key="3">
    <source>
        <dbReference type="EMBL" id="KAF8393820.1"/>
    </source>
</evidence>
<dbReference type="EMBL" id="JABCRI010000022">
    <property type="protein sequence ID" value="KAF8379353.1"/>
    <property type="molecule type" value="Genomic_DNA"/>
</dbReference>
<evidence type="ECO:0000313" key="5">
    <source>
        <dbReference type="EMBL" id="KAF8412042.1"/>
    </source>
</evidence>
<feature type="region of interest" description="Disordered" evidence="1">
    <location>
        <begin position="1"/>
        <end position="77"/>
    </location>
</feature>
<evidence type="ECO:0000313" key="2">
    <source>
        <dbReference type="EMBL" id="KAF8379353.1"/>
    </source>
</evidence>
<evidence type="ECO:0000313" key="6">
    <source>
        <dbReference type="Proteomes" id="UP000655225"/>
    </source>
</evidence>
<evidence type="ECO:0000313" key="4">
    <source>
        <dbReference type="EMBL" id="KAF8396917.1"/>
    </source>
</evidence>
<proteinExistence type="predicted"/>
<name>A0A835DDN0_TETSI</name>
<sequence>MNSRKPATPSRSSRRRSVEDSSSRKRTTSPTSFVSPTTFHLRRLQDQGYSSFRSSSPAKSSSPLQNSPPVVFSDGTTSDLNYTSSPVAFSGQIVFDGFPISPQVIAFSPFPFIPESATSDLDL</sequence>
<gene>
    <name evidence="5" type="ORF">HHK36_004602</name>
    <name evidence="4" type="ORF">HHK36_018552</name>
    <name evidence="3" type="ORF">HHK36_020018</name>
    <name evidence="2" type="ORF">HHK36_028787</name>
</gene>
<comment type="caution">
    <text evidence="4">The sequence shown here is derived from an EMBL/GenBank/DDBJ whole genome shotgun (WGS) entry which is preliminary data.</text>
</comment>
<dbReference type="EMBL" id="JABCRI010000014">
    <property type="protein sequence ID" value="KAF8393820.1"/>
    <property type="molecule type" value="Genomic_DNA"/>
</dbReference>
<dbReference type="EMBL" id="JABCRI010000002">
    <property type="protein sequence ID" value="KAF8412042.1"/>
    <property type="molecule type" value="Genomic_DNA"/>
</dbReference>
<feature type="compositionally biased region" description="Low complexity" evidence="1">
    <location>
        <begin position="28"/>
        <end position="39"/>
    </location>
</feature>
<dbReference type="Proteomes" id="UP000655225">
    <property type="component" value="Unassembled WGS sequence"/>
</dbReference>
<organism evidence="4 6">
    <name type="scientific">Tetracentron sinense</name>
    <name type="common">Spur-leaf</name>
    <dbReference type="NCBI Taxonomy" id="13715"/>
    <lineage>
        <taxon>Eukaryota</taxon>
        <taxon>Viridiplantae</taxon>
        <taxon>Streptophyta</taxon>
        <taxon>Embryophyta</taxon>
        <taxon>Tracheophyta</taxon>
        <taxon>Spermatophyta</taxon>
        <taxon>Magnoliopsida</taxon>
        <taxon>Trochodendrales</taxon>
        <taxon>Trochodendraceae</taxon>
        <taxon>Tetracentron</taxon>
    </lineage>
</organism>
<keyword evidence="6" id="KW-1185">Reference proteome</keyword>
<dbReference type="EMBL" id="JABCRI010000012">
    <property type="protein sequence ID" value="KAF8396917.1"/>
    <property type="molecule type" value="Genomic_DNA"/>
</dbReference>